<dbReference type="SUPFAM" id="SSF55961">
    <property type="entry name" value="Bet v1-like"/>
    <property type="match status" value="1"/>
</dbReference>
<dbReference type="Proteomes" id="UP000597444">
    <property type="component" value="Unassembled WGS sequence"/>
</dbReference>
<accession>A0A8J3N6I7</accession>
<dbReference type="EMBL" id="BNJK01000002">
    <property type="protein sequence ID" value="GHP00240.1"/>
    <property type="molecule type" value="Genomic_DNA"/>
</dbReference>
<dbReference type="Gene3D" id="3.30.530.20">
    <property type="match status" value="1"/>
</dbReference>
<sequence length="170" mass="19013">MSEIIWPERYTPGTTDNFVSNEIIVAGLTVATVWLCLSNTAAWPTYYSNVSDIRFHDAGPELHLGARFQFTTFGFLVEAEVMEYEPPADNKPARLAWHGWIDGSAETALNAYHAWLLEDLFGGRVRILTQESQIGKPAQEMARTKPNPMLNAHQEWIEGLANALAKLAHS</sequence>
<protein>
    <submittedName>
        <fullName evidence="1">Polyketide cyclase</fullName>
    </submittedName>
</protein>
<organism evidence="1 2">
    <name type="scientific">Reticulibacter mediterranei</name>
    <dbReference type="NCBI Taxonomy" id="2778369"/>
    <lineage>
        <taxon>Bacteria</taxon>
        <taxon>Bacillati</taxon>
        <taxon>Chloroflexota</taxon>
        <taxon>Ktedonobacteria</taxon>
        <taxon>Ktedonobacterales</taxon>
        <taxon>Reticulibacteraceae</taxon>
        <taxon>Reticulibacter</taxon>
    </lineage>
</organism>
<keyword evidence="2" id="KW-1185">Reference proteome</keyword>
<proteinExistence type="predicted"/>
<comment type="caution">
    <text evidence="1">The sequence shown here is derived from an EMBL/GenBank/DDBJ whole genome shotgun (WGS) entry which is preliminary data.</text>
</comment>
<evidence type="ECO:0000313" key="1">
    <source>
        <dbReference type="EMBL" id="GHP00240.1"/>
    </source>
</evidence>
<dbReference type="AlphaFoldDB" id="A0A8J3N6I7"/>
<dbReference type="CDD" id="cd07822">
    <property type="entry name" value="SRPBCC_4"/>
    <property type="match status" value="1"/>
</dbReference>
<reference evidence="1" key="1">
    <citation type="submission" date="2020-10" db="EMBL/GenBank/DDBJ databases">
        <title>Taxonomic study of unclassified bacteria belonging to the class Ktedonobacteria.</title>
        <authorList>
            <person name="Yabe S."/>
            <person name="Wang C.M."/>
            <person name="Zheng Y."/>
            <person name="Sakai Y."/>
            <person name="Cavaletti L."/>
            <person name="Monciardini P."/>
            <person name="Donadio S."/>
        </authorList>
    </citation>
    <scope>NUCLEOTIDE SEQUENCE</scope>
    <source>
        <strain evidence="1">ID150040</strain>
    </source>
</reference>
<gene>
    <name evidence="1" type="ORF">KSF_102870</name>
</gene>
<name>A0A8J3N6I7_9CHLR</name>
<dbReference type="InterPro" id="IPR023393">
    <property type="entry name" value="START-like_dom_sf"/>
</dbReference>
<evidence type="ECO:0000313" key="2">
    <source>
        <dbReference type="Proteomes" id="UP000597444"/>
    </source>
</evidence>